<sequence length="582" mass="66528">MLRLCLRQLCRTPVLKAGDSVSACLTSSSHCDGKPASLERLLAPFVPFTFTALTQISRHVDEELMERVAEEGGLRSFLSSHPELFALSKVGSVYVARRLQHRSAVFTPSGDGANPCCRHKETDTQPATRSLQRREDFGPFPKIQRAPLEVFRLFPTFFLPTEALRTHLCEVFSLAPSNSAVNETLASTVPPNTGPEALADFFIEKYEEFIDVIVVKDTNVESGEAQSKSFVRLRPTFAERAAFYEKEQLESTGSYEGCISHIMEAYRVEEYEQYRVARLIPVAEKLFPISAEMQQQATVLLPEGRCLIHVFVSAPDLFEVQNTPELSVRFILDPRFRPTTMCAKADIERQLAEIKESRVKHGLKIPIDRKKRRTLTRQLQFYIQPTPYLDERVWAYALLDLLPLDGPLLLSSALSKLPREMLDCSPPNVQRFLLNYTHLFCVIEGDRERLLQRADIPAPEQRSVSSVDTEEILLALYNLYPRRRHPDRGTCLERCMYSMPPLLRARLCQLDFVEDVLRKHPDKVEVLGVLDEELLKSDKSSNKRPHMLQVFRFVGEYQAELIRRYEALCAKIGQDPNKERLI</sequence>
<dbReference type="VEuPathDB" id="TriTrypDB:TRSC58_00747"/>
<gene>
    <name evidence="1" type="ORF">TraAM80_03062</name>
</gene>
<keyword evidence="2" id="KW-1185">Reference proteome</keyword>
<dbReference type="EMBL" id="MKGL01000076">
    <property type="protein sequence ID" value="RNF07914.1"/>
    <property type="molecule type" value="Genomic_DNA"/>
</dbReference>
<dbReference type="Proteomes" id="UP000283634">
    <property type="component" value="Unassembled WGS sequence"/>
</dbReference>
<dbReference type="OMA" id="MERVCDP"/>
<protein>
    <submittedName>
        <fullName evidence="1">Uncharacterized protein</fullName>
    </submittedName>
</protein>
<accession>A0A3R7L599</accession>
<evidence type="ECO:0000313" key="1">
    <source>
        <dbReference type="EMBL" id="RNF07914.1"/>
    </source>
</evidence>
<comment type="caution">
    <text evidence="1">The sequence shown here is derived from an EMBL/GenBank/DDBJ whole genome shotgun (WGS) entry which is preliminary data.</text>
</comment>
<dbReference type="RefSeq" id="XP_029240096.1">
    <property type="nucleotide sequence ID" value="XM_029380042.1"/>
</dbReference>
<dbReference type="OrthoDB" id="272369at2759"/>
<reference evidence="1 2" key="1">
    <citation type="journal article" date="2018" name="BMC Genomics">
        <title>Genomic comparison of Trypanosoma conorhini and Trypanosoma rangeli to Trypanosoma cruzi strains of high and low virulence.</title>
        <authorList>
            <person name="Bradwell K.R."/>
            <person name="Koparde V.N."/>
            <person name="Matveyev A.V."/>
            <person name="Serrano M.G."/>
            <person name="Alves J.M."/>
            <person name="Parikh H."/>
            <person name="Huang B."/>
            <person name="Lee V."/>
            <person name="Espinosa-Alvarez O."/>
            <person name="Ortiz P.A."/>
            <person name="Costa-Martins A.G."/>
            <person name="Teixeira M.M."/>
            <person name="Buck G.A."/>
        </authorList>
    </citation>
    <scope>NUCLEOTIDE SEQUENCE [LARGE SCALE GENOMIC DNA]</scope>
    <source>
        <strain evidence="1 2">AM80</strain>
    </source>
</reference>
<name>A0A3R7L599_TRYRA</name>
<dbReference type="GeneID" id="40326995"/>
<organism evidence="1 2">
    <name type="scientific">Trypanosoma rangeli</name>
    <dbReference type="NCBI Taxonomy" id="5698"/>
    <lineage>
        <taxon>Eukaryota</taxon>
        <taxon>Discoba</taxon>
        <taxon>Euglenozoa</taxon>
        <taxon>Kinetoplastea</taxon>
        <taxon>Metakinetoplastina</taxon>
        <taxon>Trypanosomatida</taxon>
        <taxon>Trypanosomatidae</taxon>
        <taxon>Trypanosoma</taxon>
        <taxon>Herpetosoma</taxon>
    </lineage>
</organism>
<evidence type="ECO:0000313" key="2">
    <source>
        <dbReference type="Proteomes" id="UP000283634"/>
    </source>
</evidence>
<dbReference type="AlphaFoldDB" id="A0A3R7L599"/>
<proteinExistence type="predicted"/>